<evidence type="ECO:0000256" key="5">
    <source>
        <dbReference type="ARBA" id="ARBA00022984"/>
    </source>
</evidence>
<dbReference type="InterPro" id="IPR036365">
    <property type="entry name" value="PGBD-like_sf"/>
</dbReference>
<name>A0ABX5CTT6_9ALTE</name>
<keyword evidence="6 7" id="KW-0961">Cell wall biogenesis/degradation</keyword>
<dbReference type="PANTHER" id="PTHR41533">
    <property type="entry name" value="L,D-TRANSPEPTIDASE HI_1667-RELATED"/>
    <property type="match status" value="1"/>
</dbReference>
<dbReference type="EMBL" id="PVNO01000001">
    <property type="protein sequence ID" value="PRO70862.1"/>
    <property type="molecule type" value="Genomic_DNA"/>
</dbReference>
<dbReference type="Pfam" id="PF01471">
    <property type="entry name" value="PG_binding_1"/>
    <property type="match status" value="1"/>
</dbReference>
<evidence type="ECO:0000256" key="8">
    <source>
        <dbReference type="SAM" id="Phobius"/>
    </source>
</evidence>
<comment type="similarity">
    <text evidence="2">Belongs to the YkuD family.</text>
</comment>
<dbReference type="InterPro" id="IPR052905">
    <property type="entry name" value="LD-transpeptidase_YkuD-like"/>
</dbReference>
<evidence type="ECO:0000313" key="11">
    <source>
        <dbReference type="Proteomes" id="UP000239539"/>
    </source>
</evidence>
<protein>
    <submittedName>
        <fullName evidence="10">Murein L,D-transpeptidase</fullName>
    </submittedName>
</protein>
<dbReference type="SUPFAM" id="SSF47090">
    <property type="entry name" value="PGBD-like"/>
    <property type="match status" value="1"/>
</dbReference>
<evidence type="ECO:0000256" key="4">
    <source>
        <dbReference type="ARBA" id="ARBA00022960"/>
    </source>
</evidence>
<gene>
    <name evidence="10" type="ORF">C6Y39_00470</name>
</gene>
<proteinExistence type="inferred from homology"/>
<keyword evidence="11" id="KW-1185">Reference proteome</keyword>
<evidence type="ECO:0000256" key="2">
    <source>
        <dbReference type="ARBA" id="ARBA00005992"/>
    </source>
</evidence>
<dbReference type="RefSeq" id="WP_105929365.1">
    <property type="nucleotide sequence ID" value="NZ_PVNO01000001.1"/>
</dbReference>
<keyword evidence="3" id="KW-0808">Transferase</keyword>
<evidence type="ECO:0000259" key="9">
    <source>
        <dbReference type="PROSITE" id="PS52029"/>
    </source>
</evidence>
<dbReference type="Gene3D" id="1.10.101.10">
    <property type="entry name" value="PGBD-like superfamily/PGBD"/>
    <property type="match status" value="1"/>
</dbReference>
<dbReference type="InterPro" id="IPR002477">
    <property type="entry name" value="Peptidoglycan-bd-like"/>
</dbReference>
<keyword evidence="8" id="KW-0472">Membrane</keyword>
<organism evidence="10 11">
    <name type="scientific">Alteromonas gracilis</name>
    <dbReference type="NCBI Taxonomy" id="1479524"/>
    <lineage>
        <taxon>Bacteria</taxon>
        <taxon>Pseudomonadati</taxon>
        <taxon>Pseudomonadota</taxon>
        <taxon>Gammaproteobacteria</taxon>
        <taxon>Alteromonadales</taxon>
        <taxon>Alteromonadaceae</taxon>
        <taxon>Alteromonas/Salinimonas group</taxon>
        <taxon>Alteromonas</taxon>
    </lineage>
</organism>
<feature type="active site" description="Nucleophile" evidence="7">
    <location>
        <position position="378"/>
    </location>
</feature>
<keyword evidence="8" id="KW-0812">Transmembrane</keyword>
<reference evidence="11" key="1">
    <citation type="journal article" date="2020" name="Int. J. Syst. Evol. Microbiol.">
        <title>Alteromonas alba sp. nov., a marine bacterium isolated from the seawater of the West Pacific Ocean.</title>
        <authorList>
            <person name="Sun C."/>
            <person name="Wu Y.-H."/>
            <person name="Xamxidin M."/>
            <person name="Cheng H."/>
            <person name="Xu X.-W."/>
        </authorList>
    </citation>
    <scope>NUCLEOTIDE SEQUENCE [LARGE SCALE GENOMIC DNA]</scope>
    <source>
        <strain evidence="11">9a2</strain>
    </source>
</reference>
<evidence type="ECO:0000313" key="10">
    <source>
        <dbReference type="EMBL" id="PRO70862.1"/>
    </source>
</evidence>
<sequence length="462" mass="52299">METDHRAAKHTVQLRKKNQRRILSFGCFSTTEKRTSGMAKRLIVAAASFWLPFVGVASTVSTSTPKALEEASNTSALQTQLKQMKSAYAFYSSIAQQGDWKPLDEDLLLRDGALRLAAADSETINSDDREQAITALVSRLGREYTSLDTSCTHALKAVSSTPCVFNENVESVVREFQRRHGLLVDGVVGKNTLAALNVAAKEKAQQLALNITRLEMFEEKDSDAYVLVNIPEYRLRYISKGEVKATKDVVVGKPSWATPSFSDHIEKFVVNPEWRIPLSIATKEIAPKVADNPKYLEENNIVIRKNSFVDEELVDPNTIDWENMKPYQFDHFLVKLPNEKNPLGKVKYLFPNRHAVYVHDTPYQQWFKETNRAASHGCIRLQDPFSLAKLIAEEQGVESLMDNVISARDLRQSKTFHLKEPLPIHLVYWTAWADADGKVNFRNDIYQRDRRDAKALTQVASL</sequence>
<accession>A0ABX5CTT6</accession>
<dbReference type="InterPro" id="IPR036366">
    <property type="entry name" value="PGBDSf"/>
</dbReference>
<evidence type="ECO:0000256" key="1">
    <source>
        <dbReference type="ARBA" id="ARBA00004752"/>
    </source>
</evidence>
<dbReference type="CDD" id="cd16913">
    <property type="entry name" value="YkuD_like"/>
    <property type="match status" value="1"/>
</dbReference>
<keyword evidence="5 7" id="KW-0573">Peptidoglycan synthesis</keyword>
<feature type="active site" description="Proton donor/acceptor" evidence="7">
    <location>
        <position position="359"/>
    </location>
</feature>
<dbReference type="InterPro" id="IPR038063">
    <property type="entry name" value="Transpep_catalytic_dom"/>
</dbReference>
<evidence type="ECO:0000256" key="6">
    <source>
        <dbReference type="ARBA" id="ARBA00023316"/>
    </source>
</evidence>
<feature type="transmembrane region" description="Helical" evidence="8">
    <location>
        <begin position="42"/>
        <end position="60"/>
    </location>
</feature>
<comment type="caution">
    <text evidence="10">The sequence shown here is derived from an EMBL/GenBank/DDBJ whole genome shotgun (WGS) entry which is preliminary data.</text>
</comment>
<dbReference type="Gene3D" id="2.40.440.10">
    <property type="entry name" value="L,D-transpeptidase catalytic domain-like"/>
    <property type="match status" value="1"/>
</dbReference>
<dbReference type="Proteomes" id="UP000239539">
    <property type="component" value="Unassembled WGS sequence"/>
</dbReference>
<dbReference type="SUPFAM" id="SSF141523">
    <property type="entry name" value="L,D-transpeptidase catalytic domain-like"/>
    <property type="match status" value="1"/>
</dbReference>
<dbReference type="PANTHER" id="PTHR41533:SF2">
    <property type="entry name" value="BLR7131 PROTEIN"/>
    <property type="match status" value="1"/>
</dbReference>
<dbReference type="PROSITE" id="PS52029">
    <property type="entry name" value="LD_TPASE"/>
    <property type="match status" value="1"/>
</dbReference>
<keyword evidence="8" id="KW-1133">Transmembrane helix</keyword>
<dbReference type="InterPro" id="IPR005490">
    <property type="entry name" value="LD_TPept_cat_dom"/>
</dbReference>
<evidence type="ECO:0000256" key="7">
    <source>
        <dbReference type="PROSITE-ProRule" id="PRU01373"/>
    </source>
</evidence>
<feature type="domain" description="L,D-TPase catalytic" evidence="9">
    <location>
        <begin position="224"/>
        <end position="402"/>
    </location>
</feature>
<keyword evidence="4 7" id="KW-0133">Cell shape</keyword>
<dbReference type="Pfam" id="PF03734">
    <property type="entry name" value="YkuD"/>
    <property type="match status" value="1"/>
</dbReference>
<evidence type="ECO:0000256" key="3">
    <source>
        <dbReference type="ARBA" id="ARBA00022679"/>
    </source>
</evidence>
<comment type="pathway">
    <text evidence="1 7">Cell wall biogenesis; peptidoglycan biosynthesis.</text>
</comment>